<reference evidence="2 3" key="1">
    <citation type="submission" date="2024-01" db="EMBL/GenBank/DDBJ databases">
        <title>A draft genome for a cacao thread blight-causing isolate of Paramarasmius palmivorus.</title>
        <authorList>
            <person name="Baruah I.K."/>
            <person name="Bukari Y."/>
            <person name="Amoako-Attah I."/>
            <person name="Meinhardt L.W."/>
            <person name="Bailey B.A."/>
            <person name="Cohen S.P."/>
        </authorList>
    </citation>
    <scope>NUCLEOTIDE SEQUENCE [LARGE SCALE GENOMIC DNA]</scope>
    <source>
        <strain evidence="2 3">GH-12</strain>
    </source>
</reference>
<accession>A0AAW0DZD0</accession>
<name>A0AAW0DZD0_9AGAR</name>
<protein>
    <recommendedName>
        <fullName evidence="4">F-box domain-containing protein</fullName>
    </recommendedName>
</protein>
<keyword evidence="3" id="KW-1185">Reference proteome</keyword>
<proteinExistence type="predicted"/>
<dbReference type="InterPro" id="IPR032675">
    <property type="entry name" value="LRR_dom_sf"/>
</dbReference>
<evidence type="ECO:0000256" key="1">
    <source>
        <dbReference type="SAM" id="MobiDB-lite"/>
    </source>
</evidence>
<dbReference type="Proteomes" id="UP001383192">
    <property type="component" value="Unassembled WGS sequence"/>
</dbReference>
<organism evidence="2 3">
    <name type="scientific">Paramarasmius palmivorus</name>
    <dbReference type="NCBI Taxonomy" id="297713"/>
    <lineage>
        <taxon>Eukaryota</taxon>
        <taxon>Fungi</taxon>
        <taxon>Dikarya</taxon>
        <taxon>Basidiomycota</taxon>
        <taxon>Agaricomycotina</taxon>
        <taxon>Agaricomycetes</taxon>
        <taxon>Agaricomycetidae</taxon>
        <taxon>Agaricales</taxon>
        <taxon>Marasmiineae</taxon>
        <taxon>Marasmiaceae</taxon>
        <taxon>Paramarasmius</taxon>
    </lineage>
</organism>
<comment type="caution">
    <text evidence="2">The sequence shown here is derived from an EMBL/GenBank/DDBJ whole genome shotgun (WGS) entry which is preliminary data.</text>
</comment>
<sequence>MAAETPTPVRTDASHRRKSSLPHDHESLQRVKHIQILPPIHHLPNEILREIFLQWHALDSDRELSIAGSELRTSLLGNHSLDSLNTNRPLWICAQVCRKWRLAAFLCTSWWTSLHIQIPEPSSASETKRNVMVHNLTSILRWTRDFPITVELLSFHPFGPGDPLLSAICAHSSRWEKLQLNFYFHDFDLLPTMFLSVKGKLPLLRSLALGLGARARPGIVLGAFEEAPKLKTISICGSQPVHHLLKVPWTKVTDFRRHRHSLYGLDSGHNTSMDDLVQMTNIVHYYDMVFHCPPGPPIELPRLQRMVVRMSGPSIRSHWERFQMSGRFTELRICDDSRESVSIESLVSFLVSCGPSLRTLYLDNVVLPECELIQVSQRLTSLTLFSYLYRRASVKNTLAVALADTRFLPRLESFVVYGWPTFSCEMLMDMLSARVSQGTSTFKRLGLPLRHSTILEMGLGQFRERGFEIIGVEEGIGVWRQCLQVD</sequence>
<dbReference type="AlphaFoldDB" id="A0AAW0DZD0"/>
<evidence type="ECO:0000313" key="3">
    <source>
        <dbReference type="Proteomes" id="UP001383192"/>
    </source>
</evidence>
<feature type="region of interest" description="Disordered" evidence="1">
    <location>
        <begin position="1"/>
        <end position="24"/>
    </location>
</feature>
<dbReference type="Gene3D" id="3.80.10.10">
    <property type="entry name" value="Ribonuclease Inhibitor"/>
    <property type="match status" value="1"/>
</dbReference>
<gene>
    <name evidence="2" type="ORF">VNI00_003024</name>
</gene>
<evidence type="ECO:0008006" key="4">
    <source>
        <dbReference type="Google" id="ProtNLM"/>
    </source>
</evidence>
<evidence type="ECO:0000313" key="2">
    <source>
        <dbReference type="EMBL" id="KAK7056469.1"/>
    </source>
</evidence>
<dbReference type="EMBL" id="JAYKXP010000007">
    <property type="protein sequence ID" value="KAK7056469.1"/>
    <property type="molecule type" value="Genomic_DNA"/>
</dbReference>